<organism evidence="2 3">
    <name type="scientific">Marinicauda salina</name>
    <dbReference type="NCBI Taxonomy" id="2135793"/>
    <lineage>
        <taxon>Bacteria</taxon>
        <taxon>Pseudomonadati</taxon>
        <taxon>Pseudomonadota</taxon>
        <taxon>Alphaproteobacteria</taxon>
        <taxon>Maricaulales</taxon>
        <taxon>Maricaulaceae</taxon>
        <taxon>Marinicauda</taxon>
    </lineage>
</organism>
<name>A0A2U2BXF0_9PROT</name>
<proteinExistence type="predicted"/>
<accession>A0A2U2BXF0</accession>
<evidence type="ECO:0000313" key="2">
    <source>
        <dbReference type="EMBL" id="PWE18649.1"/>
    </source>
</evidence>
<keyword evidence="1" id="KW-0732">Signal</keyword>
<gene>
    <name evidence="2" type="ORF">DDZ18_03355</name>
</gene>
<comment type="caution">
    <text evidence="2">The sequence shown here is derived from an EMBL/GenBank/DDBJ whole genome shotgun (WGS) entry which is preliminary data.</text>
</comment>
<reference evidence="3" key="1">
    <citation type="submission" date="2018-05" db="EMBL/GenBank/DDBJ databases">
        <authorList>
            <person name="Liu B.-T."/>
        </authorList>
    </citation>
    <scope>NUCLEOTIDE SEQUENCE [LARGE SCALE GENOMIC DNA]</scope>
    <source>
        <strain evidence="3">WD6-1</strain>
    </source>
</reference>
<feature type="chain" id="PRO_5015730744" evidence="1">
    <location>
        <begin position="22"/>
        <end position="144"/>
    </location>
</feature>
<dbReference type="AlphaFoldDB" id="A0A2U2BXF0"/>
<dbReference type="OrthoDB" id="9906043at2"/>
<sequence length="144" mass="15349">MKPVVFAAFAAILLAAGLGAAAEAQQRVQTQPQRATPAAPAQQGQYAAQEPIAVEQCPIFRVWMAESGLLFHCNGWAMTFDGGSRPGGIAAAHAVLARHRAEEAQAFVRYQPVADNAICQEVDYTRYGGMFEEGRCARVISLGG</sequence>
<evidence type="ECO:0000313" key="3">
    <source>
        <dbReference type="Proteomes" id="UP000245168"/>
    </source>
</evidence>
<dbReference type="Proteomes" id="UP000245168">
    <property type="component" value="Unassembled WGS sequence"/>
</dbReference>
<protein>
    <submittedName>
        <fullName evidence="2">Uncharacterized protein</fullName>
    </submittedName>
</protein>
<keyword evidence="3" id="KW-1185">Reference proteome</keyword>
<dbReference type="RefSeq" id="WP_109251923.1">
    <property type="nucleotide sequence ID" value="NZ_QEXV01000001.1"/>
</dbReference>
<evidence type="ECO:0000256" key="1">
    <source>
        <dbReference type="SAM" id="SignalP"/>
    </source>
</evidence>
<dbReference type="EMBL" id="QEXV01000001">
    <property type="protein sequence ID" value="PWE18649.1"/>
    <property type="molecule type" value="Genomic_DNA"/>
</dbReference>
<feature type="signal peptide" evidence="1">
    <location>
        <begin position="1"/>
        <end position="21"/>
    </location>
</feature>